<evidence type="ECO:0000256" key="6">
    <source>
        <dbReference type="ARBA" id="ARBA00022833"/>
    </source>
</evidence>
<protein>
    <submittedName>
        <fullName evidence="9">Apurinic endonuclease Apn1</fullName>
    </submittedName>
</protein>
<gene>
    <name evidence="9" type="ordered locus">Snas_6413</name>
</gene>
<dbReference type="KEGG" id="sna:Snas_6413"/>
<dbReference type="PROSITE" id="PS51432">
    <property type="entry name" value="AP_NUCLEASE_F2_4"/>
    <property type="match status" value="1"/>
</dbReference>
<dbReference type="Proteomes" id="UP000000844">
    <property type="component" value="Chromosome"/>
</dbReference>
<evidence type="ECO:0000259" key="8">
    <source>
        <dbReference type="Pfam" id="PF01261"/>
    </source>
</evidence>
<keyword evidence="10" id="KW-1185">Reference proteome</keyword>
<dbReference type="OrthoDB" id="9805666at2"/>
<keyword evidence="6" id="KW-0862">Zinc</keyword>
<proteinExistence type="inferred from homology"/>
<evidence type="ECO:0000256" key="5">
    <source>
        <dbReference type="ARBA" id="ARBA00022801"/>
    </source>
</evidence>
<dbReference type="InterPro" id="IPR001719">
    <property type="entry name" value="AP_endonuc_2"/>
</dbReference>
<dbReference type="InterPro" id="IPR018246">
    <property type="entry name" value="AP_endonuc_F2_Zn_BS"/>
</dbReference>
<accession>D3Q5G9</accession>
<dbReference type="GO" id="GO:0003906">
    <property type="term" value="F:DNA-(apurinic or apyrimidinic site) endonuclease activity"/>
    <property type="evidence" value="ECO:0007669"/>
    <property type="project" value="TreeGrafter"/>
</dbReference>
<evidence type="ECO:0000313" key="10">
    <source>
        <dbReference type="Proteomes" id="UP000000844"/>
    </source>
</evidence>
<dbReference type="GO" id="GO:0008081">
    <property type="term" value="F:phosphoric diester hydrolase activity"/>
    <property type="evidence" value="ECO:0007669"/>
    <property type="project" value="TreeGrafter"/>
</dbReference>
<comment type="cofactor">
    <cofactor evidence="1">
        <name>Zn(2+)</name>
        <dbReference type="ChEBI" id="CHEBI:29105"/>
    </cofactor>
</comment>
<dbReference type="eggNOG" id="COG0648">
    <property type="taxonomic scope" value="Bacteria"/>
</dbReference>
<evidence type="ECO:0000256" key="7">
    <source>
        <dbReference type="ARBA" id="ARBA00023204"/>
    </source>
</evidence>
<keyword evidence="4" id="KW-0227">DNA damage</keyword>
<comment type="similarity">
    <text evidence="2">Belongs to the AP endonuclease 2 family.</text>
</comment>
<dbReference type="PANTHER" id="PTHR21445">
    <property type="entry name" value="ENDONUCLEASE IV ENDODEOXYRIBONUCLEASE IV"/>
    <property type="match status" value="1"/>
</dbReference>
<keyword evidence="7" id="KW-0234">DNA repair</keyword>
<dbReference type="NCBIfam" id="NF002198">
    <property type="entry name" value="PRK01060.1-3"/>
    <property type="match status" value="1"/>
</dbReference>
<dbReference type="HOGENOM" id="CLU_025885_0_2_11"/>
<organism evidence="9 10">
    <name type="scientific">Stackebrandtia nassauensis (strain DSM 44728 / CIP 108903 / NRRL B-16338 / NBRC 102104 / LLR-40K-21)</name>
    <dbReference type="NCBI Taxonomy" id="446470"/>
    <lineage>
        <taxon>Bacteria</taxon>
        <taxon>Bacillati</taxon>
        <taxon>Actinomycetota</taxon>
        <taxon>Actinomycetes</taxon>
        <taxon>Glycomycetales</taxon>
        <taxon>Glycomycetaceae</taxon>
        <taxon>Stackebrandtia</taxon>
    </lineage>
</organism>
<evidence type="ECO:0000313" key="9">
    <source>
        <dbReference type="EMBL" id="ADD46029.1"/>
    </source>
</evidence>
<evidence type="ECO:0000256" key="3">
    <source>
        <dbReference type="ARBA" id="ARBA00022723"/>
    </source>
</evidence>
<evidence type="ECO:0000256" key="2">
    <source>
        <dbReference type="ARBA" id="ARBA00005340"/>
    </source>
</evidence>
<dbReference type="Gene3D" id="3.20.20.150">
    <property type="entry name" value="Divalent-metal-dependent TIM barrel enzymes"/>
    <property type="match status" value="1"/>
</dbReference>
<dbReference type="InterPro" id="IPR013022">
    <property type="entry name" value="Xyl_isomerase-like_TIM-brl"/>
</dbReference>
<dbReference type="CDD" id="cd00019">
    <property type="entry name" value="AP2Ec"/>
    <property type="match status" value="1"/>
</dbReference>
<evidence type="ECO:0000256" key="4">
    <source>
        <dbReference type="ARBA" id="ARBA00022763"/>
    </source>
</evidence>
<sequence>MRIGSHVDASSPLDEAAKRGAEVVQFFIGDPQGWKKPESRPDAEALRASDVDIFVHAPYVINVASPNNRIRIPSRKLLLQQARVAAEIGAKGLIVHGGHVTKDEDMAVGFANWRKAFEFGADQGGFGLPILIENTAGGDKACARRLENIERLWEAVGDFDPGFCLDTCHAHAGGLDLSDVVDRAKAITGHIDLIHANDSRDTFDSGRDRHANLGAGHIDPQRIVDIISAARCPAVVETPGDAEAQSADIALIREHLKT</sequence>
<keyword evidence="9" id="KW-0540">Nuclease</keyword>
<name>D3Q5G9_STANL</name>
<dbReference type="InterPro" id="IPR036237">
    <property type="entry name" value="Xyl_isomerase-like_sf"/>
</dbReference>
<dbReference type="GO" id="GO:0003677">
    <property type="term" value="F:DNA binding"/>
    <property type="evidence" value="ECO:0007669"/>
    <property type="project" value="InterPro"/>
</dbReference>
<dbReference type="RefSeq" id="WP_013021600.1">
    <property type="nucleotide sequence ID" value="NC_013947.1"/>
</dbReference>
<keyword evidence="3" id="KW-0479">Metal-binding</keyword>
<dbReference type="GO" id="GO:0008270">
    <property type="term" value="F:zinc ion binding"/>
    <property type="evidence" value="ECO:0007669"/>
    <property type="project" value="InterPro"/>
</dbReference>
<dbReference type="PANTHER" id="PTHR21445:SF0">
    <property type="entry name" value="APURINIC-APYRIMIDINIC ENDONUCLEASE"/>
    <property type="match status" value="1"/>
</dbReference>
<keyword evidence="5" id="KW-0378">Hydrolase</keyword>
<dbReference type="EMBL" id="CP001778">
    <property type="protein sequence ID" value="ADD46029.1"/>
    <property type="molecule type" value="Genomic_DNA"/>
</dbReference>
<dbReference type="SUPFAM" id="SSF51658">
    <property type="entry name" value="Xylose isomerase-like"/>
    <property type="match status" value="1"/>
</dbReference>
<dbReference type="AlphaFoldDB" id="D3Q5G9"/>
<dbReference type="PROSITE" id="PS00730">
    <property type="entry name" value="AP_NUCLEASE_F2_2"/>
    <property type="match status" value="1"/>
</dbReference>
<dbReference type="STRING" id="446470.Snas_6413"/>
<dbReference type="Pfam" id="PF01261">
    <property type="entry name" value="AP_endonuc_2"/>
    <property type="match status" value="1"/>
</dbReference>
<evidence type="ECO:0000256" key="1">
    <source>
        <dbReference type="ARBA" id="ARBA00001947"/>
    </source>
</evidence>
<keyword evidence="9" id="KW-0255">Endonuclease</keyword>
<dbReference type="SMART" id="SM00518">
    <property type="entry name" value="AP2Ec"/>
    <property type="match status" value="1"/>
</dbReference>
<reference evidence="9 10" key="1">
    <citation type="journal article" date="2009" name="Stand. Genomic Sci.">
        <title>Complete genome sequence of Stackebrandtia nassauensis type strain (LLR-40K-21).</title>
        <authorList>
            <person name="Munk C."/>
            <person name="Lapidus A."/>
            <person name="Copeland A."/>
            <person name="Jando M."/>
            <person name="Mayilraj S."/>
            <person name="Glavina Del Rio T."/>
            <person name="Nolan M."/>
            <person name="Chen F."/>
            <person name="Lucas S."/>
            <person name="Tice H."/>
            <person name="Cheng J.F."/>
            <person name="Han C."/>
            <person name="Detter J.C."/>
            <person name="Bruce D."/>
            <person name="Goodwin L."/>
            <person name="Chain P."/>
            <person name="Pitluck S."/>
            <person name="Goker M."/>
            <person name="Ovchinikova G."/>
            <person name="Pati A."/>
            <person name="Ivanova N."/>
            <person name="Mavromatis K."/>
            <person name="Chen A."/>
            <person name="Palaniappan K."/>
            <person name="Land M."/>
            <person name="Hauser L."/>
            <person name="Chang Y.J."/>
            <person name="Jeffries C.D."/>
            <person name="Bristow J."/>
            <person name="Eisen J.A."/>
            <person name="Markowitz V."/>
            <person name="Hugenholtz P."/>
            <person name="Kyrpides N.C."/>
            <person name="Klenk H.P."/>
        </authorList>
    </citation>
    <scope>NUCLEOTIDE SEQUENCE [LARGE SCALE GENOMIC DNA]</scope>
    <source>
        <strain evidence="10">DSM 44728 / CIP 108903 / NRRL B-16338 / NBRC 102104 / LLR-40K-21</strain>
    </source>
</reference>
<feature type="domain" description="Xylose isomerase-like TIM barrel" evidence="8">
    <location>
        <begin position="13"/>
        <end position="253"/>
    </location>
</feature>
<dbReference type="GO" id="GO:0006284">
    <property type="term" value="P:base-excision repair"/>
    <property type="evidence" value="ECO:0007669"/>
    <property type="project" value="TreeGrafter"/>
</dbReference>